<dbReference type="UniPathway" id="UPA00219"/>
<dbReference type="Proteomes" id="UP000239425">
    <property type="component" value="Unassembled WGS sequence"/>
</dbReference>
<keyword evidence="4" id="KW-0121">Carboxypeptidase</keyword>
<keyword evidence="16" id="KW-1133">Transmembrane helix</keyword>
<dbReference type="OrthoDB" id="9766909at2"/>
<protein>
    <submittedName>
        <fullName evidence="19">Penicillin-binding protein 1F</fullName>
    </submittedName>
</protein>
<dbReference type="InterPro" id="IPR001264">
    <property type="entry name" value="Glyco_trans_51"/>
</dbReference>
<dbReference type="EMBL" id="PHHC01000108">
    <property type="protein sequence ID" value="PPE03363.1"/>
    <property type="molecule type" value="Genomic_DNA"/>
</dbReference>
<feature type="domain" description="Glycosyl transferase family 51" evidence="18">
    <location>
        <begin position="71"/>
        <end position="249"/>
    </location>
</feature>
<accession>A0A2S5R7T8</accession>
<evidence type="ECO:0000256" key="2">
    <source>
        <dbReference type="ARBA" id="ARBA00007090"/>
    </source>
</evidence>
<dbReference type="Pfam" id="PF00912">
    <property type="entry name" value="Transgly"/>
    <property type="match status" value="1"/>
</dbReference>
<evidence type="ECO:0000256" key="15">
    <source>
        <dbReference type="SAM" id="MobiDB-lite"/>
    </source>
</evidence>
<evidence type="ECO:0000256" key="5">
    <source>
        <dbReference type="ARBA" id="ARBA00022670"/>
    </source>
</evidence>
<dbReference type="GO" id="GO:0030288">
    <property type="term" value="C:outer membrane-bounded periplasmic space"/>
    <property type="evidence" value="ECO:0007669"/>
    <property type="project" value="TreeGrafter"/>
</dbReference>
<dbReference type="PANTHER" id="PTHR32282">
    <property type="entry name" value="BINDING PROTEIN TRANSPEPTIDASE, PUTATIVE-RELATED"/>
    <property type="match status" value="1"/>
</dbReference>
<evidence type="ECO:0000256" key="10">
    <source>
        <dbReference type="ARBA" id="ARBA00022984"/>
    </source>
</evidence>
<dbReference type="NCBIfam" id="TIGR02074">
    <property type="entry name" value="PBP_1a_fam"/>
    <property type="match status" value="1"/>
</dbReference>
<evidence type="ECO:0000256" key="8">
    <source>
        <dbReference type="ARBA" id="ARBA00022801"/>
    </source>
</evidence>
<name>A0A2S5R7T8_9PROT</name>
<comment type="caution">
    <text evidence="19">The sequence shown here is derived from an EMBL/GenBank/DDBJ whole genome shotgun (WGS) entry which is preliminary data.</text>
</comment>
<evidence type="ECO:0000256" key="6">
    <source>
        <dbReference type="ARBA" id="ARBA00022676"/>
    </source>
</evidence>
<dbReference type="InterPro" id="IPR001460">
    <property type="entry name" value="PCN-bd_Tpept"/>
</dbReference>
<feature type="compositionally biased region" description="Polar residues" evidence="15">
    <location>
        <begin position="726"/>
        <end position="735"/>
    </location>
</feature>
<feature type="compositionally biased region" description="Basic and acidic residues" evidence="15">
    <location>
        <begin position="677"/>
        <end position="687"/>
    </location>
</feature>
<evidence type="ECO:0000256" key="16">
    <source>
        <dbReference type="SAM" id="Phobius"/>
    </source>
</evidence>
<evidence type="ECO:0000256" key="4">
    <source>
        <dbReference type="ARBA" id="ARBA00022645"/>
    </source>
</evidence>
<dbReference type="GO" id="GO:0008658">
    <property type="term" value="F:penicillin binding"/>
    <property type="evidence" value="ECO:0007669"/>
    <property type="project" value="InterPro"/>
</dbReference>
<evidence type="ECO:0000256" key="13">
    <source>
        <dbReference type="ARBA" id="ARBA00034000"/>
    </source>
</evidence>
<feature type="transmembrane region" description="Helical" evidence="16">
    <location>
        <begin position="21"/>
        <end position="45"/>
    </location>
</feature>
<keyword evidence="11" id="KW-0511">Multifunctional enzyme</keyword>
<dbReference type="InterPro" id="IPR036950">
    <property type="entry name" value="PBP_transglycosylase"/>
</dbReference>
<dbReference type="GO" id="GO:0006508">
    <property type="term" value="P:proteolysis"/>
    <property type="evidence" value="ECO:0007669"/>
    <property type="project" value="UniProtKB-KW"/>
</dbReference>
<proteinExistence type="inferred from homology"/>
<evidence type="ECO:0000256" key="12">
    <source>
        <dbReference type="ARBA" id="ARBA00023316"/>
    </source>
</evidence>
<comment type="similarity">
    <text evidence="3">In the N-terminal section; belongs to the glycosyltransferase 51 family.</text>
</comment>
<dbReference type="SUPFAM" id="SSF53955">
    <property type="entry name" value="Lysozyme-like"/>
    <property type="match status" value="1"/>
</dbReference>
<dbReference type="GO" id="GO:0009002">
    <property type="term" value="F:serine-type D-Ala-D-Ala carboxypeptidase activity"/>
    <property type="evidence" value="ECO:0007669"/>
    <property type="project" value="UniProtKB-EC"/>
</dbReference>
<evidence type="ECO:0000259" key="18">
    <source>
        <dbReference type="Pfam" id="PF00912"/>
    </source>
</evidence>
<dbReference type="FunFam" id="1.10.3810.10:FF:000001">
    <property type="entry name" value="Penicillin-binding protein 1A"/>
    <property type="match status" value="1"/>
</dbReference>
<keyword evidence="7" id="KW-0808">Transferase</keyword>
<comment type="pathway">
    <text evidence="1">Cell wall biogenesis; peptidoglycan biosynthesis.</text>
</comment>
<dbReference type="Gene3D" id="1.10.3810.10">
    <property type="entry name" value="Biosynthetic peptidoglycan transglycosylase-like"/>
    <property type="match status" value="1"/>
</dbReference>
<dbReference type="GO" id="GO:0009252">
    <property type="term" value="P:peptidoglycan biosynthetic process"/>
    <property type="evidence" value="ECO:0007669"/>
    <property type="project" value="UniProtKB-UniPathway"/>
</dbReference>
<comment type="catalytic activity">
    <reaction evidence="13">
        <text>Preferential cleavage: (Ac)2-L-Lys-D-Ala-|-D-Ala. Also transpeptidation of peptidyl-alanyl moieties that are N-acyl substituents of D-alanine.</text>
        <dbReference type="EC" id="3.4.16.4"/>
    </reaction>
</comment>
<keyword evidence="16" id="KW-0472">Membrane</keyword>
<dbReference type="RefSeq" id="WP_104207143.1">
    <property type="nucleotide sequence ID" value="NZ_PHHC01000108.1"/>
</dbReference>
<evidence type="ECO:0000256" key="7">
    <source>
        <dbReference type="ARBA" id="ARBA00022679"/>
    </source>
</evidence>
<keyword evidence="10" id="KW-0573">Peptidoglycan synthesis</keyword>
<gene>
    <name evidence="19" type="ORF">HCUR_01195</name>
</gene>
<dbReference type="PANTHER" id="PTHR32282:SF33">
    <property type="entry name" value="PEPTIDOGLYCAN GLYCOSYLTRANSFERASE"/>
    <property type="match status" value="1"/>
</dbReference>
<evidence type="ECO:0000313" key="20">
    <source>
        <dbReference type="Proteomes" id="UP000239425"/>
    </source>
</evidence>
<comment type="catalytic activity">
    <reaction evidence="14">
        <text>[GlcNAc-(1-&gt;4)-Mur2Ac(oyl-L-Ala-gamma-D-Glu-L-Lys-D-Ala-D-Ala)](n)-di-trans,octa-cis-undecaprenyl diphosphate + beta-D-GlcNAc-(1-&gt;4)-Mur2Ac(oyl-L-Ala-gamma-D-Glu-L-Lys-D-Ala-D-Ala)-di-trans,octa-cis-undecaprenyl diphosphate = [GlcNAc-(1-&gt;4)-Mur2Ac(oyl-L-Ala-gamma-D-Glu-L-Lys-D-Ala-D-Ala)](n+1)-di-trans,octa-cis-undecaprenyl diphosphate + di-trans,octa-cis-undecaprenyl diphosphate + H(+)</text>
        <dbReference type="Rhea" id="RHEA:23708"/>
        <dbReference type="Rhea" id="RHEA-COMP:9602"/>
        <dbReference type="Rhea" id="RHEA-COMP:9603"/>
        <dbReference type="ChEBI" id="CHEBI:15378"/>
        <dbReference type="ChEBI" id="CHEBI:58405"/>
        <dbReference type="ChEBI" id="CHEBI:60033"/>
        <dbReference type="ChEBI" id="CHEBI:78435"/>
        <dbReference type="EC" id="2.4.99.28"/>
    </reaction>
</comment>
<evidence type="ECO:0000313" key="19">
    <source>
        <dbReference type="EMBL" id="PPE03363.1"/>
    </source>
</evidence>
<evidence type="ECO:0000256" key="9">
    <source>
        <dbReference type="ARBA" id="ARBA00022960"/>
    </source>
</evidence>
<feature type="domain" description="Penicillin-binding protein transpeptidase" evidence="17">
    <location>
        <begin position="337"/>
        <end position="571"/>
    </location>
</feature>
<comment type="similarity">
    <text evidence="2">In the C-terminal section; belongs to the transpeptidase family.</text>
</comment>
<dbReference type="Gene3D" id="3.40.710.10">
    <property type="entry name" value="DD-peptidase/beta-lactamase superfamily"/>
    <property type="match status" value="1"/>
</dbReference>
<evidence type="ECO:0000256" key="11">
    <source>
        <dbReference type="ARBA" id="ARBA00023268"/>
    </source>
</evidence>
<dbReference type="InterPro" id="IPR012338">
    <property type="entry name" value="Beta-lactam/transpept-like"/>
</dbReference>
<keyword evidence="20" id="KW-1185">Reference proteome</keyword>
<reference evidence="19 20" key="1">
    <citation type="submission" date="2017-11" db="EMBL/GenBank/DDBJ databases">
        <title>Comparative genomic analysis of Holospora spp., intranuclear symbionts of paramecia.</title>
        <authorList>
            <person name="Garushyants S.K."/>
            <person name="Beliavskaya A."/>
            <person name="Malko D.B."/>
            <person name="Logacheva M.D."/>
            <person name="Rautian M.S."/>
            <person name="Gelfand M.S."/>
        </authorList>
    </citation>
    <scope>NUCLEOTIDE SEQUENCE [LARGE SCALE GENOMIC DNA]</scope>
    <source>
        <strain evidence="20">02AZ16</strain>
    </source>
</reference>
<feature type="compositionally biased region" description="Low complexity" evidence="15">
    <location>
        <begin position="688"/>
        <end position="708"/>
    </location>
</feature>
<keyword evidence="5" id="KW-0645">Protease</keyword>
<dbReference type="GO" id="GO:0008360">
    <property type="term" value="P:regulation of cell shape"/>
    <property type="evidence" value="ECO:0007669"/>
    <property type="project" value="UniProtKB-KW"/>
</dbReference>
<keyword evidence="16" id="KW-0812">Transmembrane</keyword>
<evidence type="ECO:0000256" key="14">
    <source>
        <dbReference type="ARBA" id="ARBA00049902"/>
    </source>
</evidence>
<keyword evidence="9" id="KW-0133">Cell shape</keyword>
<dbReference type="Pfam" id="PF00905">
    <property type="entry name" value="Transpeptidase"/>
    <property type="match status" value="1"/>
</dbReference>
<dbReference type="GO" id="GO:0008955">
    <property type="term" value="F:peptidoglycan glycosyltransferase activity"/>
    <property type="evidence" value="ECO:0007669"/>
    <property type="project" value="UniProtKB-EC"/>
</dbReference>
<keyword evidence="12" id="KW-0961">Cell wall biogenesis/degradation</keyword>
<sequence length="735" mass="82890">MKEERFFKSPSKRRYRWVLSITKWFFILSVWGSLALGAVIIWFGYDLPSIEDITKLHRDPHILIKDRQGNILGSYGNFYGTTINVKKMKPYLVQALLATEDRRFFYHFGIDPIGTIRALLRNIKANGVIQGGSTITQQLARNFFESKKLYNYKDRSLKHKIKEAILAVKLEMKFTKEQILTMYLNRVYLGANVTGLDAASLHYFGHSACDLTLYESAILIGMLKGPCRYSPVSHYERSESRAKRVLQNMVEEGFITQEDAATAMALPSPLEVSKKKQSMCRYFTDWVITCLPELLEDVKEDIEIITTIDLNIQSIAQKEVFNVMRTRGSKVHASQMALVCTKASGEILAMLGGMNYAKSAYNRATQAKRQAGSSFKFFTFLASLDEGYDPDYLISDYPIEVGGWRASNYKHKARGEVTIRTGFAQSINAVAVRLATSIGLKRVIRLAKTLGISSELPRNYSLVLGSGEVTLLDMTGAYLVTLNEGKSVRPYGIEKIVNKQGKILYQHLKCNTAPCVSKEAIQEMRSLMHSVVEEGSGRKAKLHSDLGDTIPCGGKTGTSQRYRDVWFIGFAGSIMTGIWCGNDNEKPMEKPSDGWPTVHAWRAFNERLLEYFKNPKAENWQKEEFTEGLEQIDEESTLFTKDKDTSQEQVRNEDDEDEDDEENDEDEDEEDDENDQDDAKRENEKTKSSAPPSAVPVSPSSSPSLSSHSSKKNPTEEELIKEILSNMGTPSSNGR</sequence>
<feature type="region of interest" description="Disordered" evidence="15">
    <location>
        <begin position="630"/>
        <end position="735"/>
    </location>
</feature>
<organism evidence="19 20">
    <name type="scientific">Holospora curviuscula</name>
    <dbReference type="NCBI Taxonomy" id="1082868"/>
    <lineage>
        <taxon>Bacteria</taxon>
        <taxon>Pseudomonadati</taxon>
        <taxon>Pseudomonadota</taxon>
        <taxon>Alphaproteobacteria</taxon>
        <taxon>Holosporales</taxon>
        <taxon>Holosporaceae</taxon>
        <taxon>Holospora</taxon>
    </lineage>
</organism>
<feature type="compositionally biased region" description="Basic and acidic residues" evidence="15">
    <location>
        <begin position="640"/>
        <end position="652"/>
    </location>
</feature>
<feature type="compositionally biased region" description="Acidic residues" evidence="15">
    <location>
        <begin position="653"/>
        <end position="676"/>
    </location>
</feature>
<evidence type="ECO:0000256" key="1">
    <source>
        <dbReference type="ARBA" id="ARBA00004752"/>
    </source>
</evidence>
<evidence type="ECO:0000256" key="3">
    <source>
        <dbReference type="ARBA" id="ARBA00007739"/>
    </source>
</evidence>
<evidence type="ECO:0000259" key="17">
    <source>
        <dbReference type="Pfam" id="PF00905"/>
    </source>
</evidence>
<dbReference type="SUPFAM" id="SSF56601">
    <property type="entry name" value="beta-lactamase/transpeptidase-like"/>
    <property type="match status" value="1"/>
</dbReference>
<dbReference type="InterPro" id="IPR050396">
    <property type="entry name" value="Glycosyltr_51/Transpeptidase"/>
</dbReference>
<dbReference type="AlphaFoldDB" id="A0A2S5R7T8"/>
<dbReference type="GO" id="GO:0071555">
    <property type="term" value="P:cell wall organization"/>
    <property type="evidence" value="ECO:0007669"/>
    <property type="project" value="UniProtKB-KW"/>
</dbReference>
<keyword evidence="8" id="KW-0378">Hydrolase</keyword>
<dbReference type="InterPro" id="IPR023346">
    <property type="entry name" value="Lysozyme-like_dom_sf"/>
</dbReference>
<keyword evidence="6" id="KW-0328">Glycosyltransferase</keyword>